<evidence type="ECO:0000259" key="1">
    <source>
        <dbReference type="Pfam" id="PF12625"/>
    </source>
</evidence>
<evidence type="ECO:0000313" key="2">
    <source>
        <dbReference type="EMBL" id="WZK87365.1"/>
    </source>
</evidence>
<dbReference type="EMBL" id="CP123584">
    <property type="protein sequence ID" value="WZK87365.1"/>
    <property type="molecule type" value="Genomic_DNA"/>
</dbReference>
<keyword evidence="3" id="KW-1185">Reference proteome</keyword>
<dbReference type="RefSeq" id="WP_406644611.1">
    <property type="nucleotide sequence ID" value="NZ_CP123584.1"/>
</dbReference>
<sequence length="140" mass="15493">MPNTAPLLVRAALLMPFLHYFARHGGDLDLLLEDLQISSAIKTDFDRQIPVKAVYEVIDEITDRLGDRFAGAAVGRDMAMTAMGPLAEKLTAEQAVGSFLDRFLVSVRSYGNSTHYRLENDGKNATLKMTRRVRPDANPA</sequence>
<gene>
    <name evidence="2" type="ORF">QEZ52_12115</name>
</gene>
<feature type="domain" description="HTH-type transcriptional regulator AraC-type N-terminal" evidence="1">
    <location>
        <begin position="25"/>
        <end position="133"/>
    </location>
</feature>
<protein>
    <submittedName>
        <fullName evidence="2">AraC family transcriptional regulator ligand-binding domain-containing protein</fullName>
    </submittedName>
</protein>
<dbReference type="Proteomes" id="UP001623232">
    <property type="component" value="Chromosome"/>
</dbReference>
<reference evidence="2 3" key="1">
    <citation type="submission" date="2023-04" db="EMBL/GenBank/DDBJ databases">
        <title>Complete genome sequence of Alisedimentitalea scapharcae.</title>
        <authorList>
            <person name="Rong J.-C."/>
            <person name="Yi M.-L."/>
            <person name="Zhao Q."/>
        </authorList>
    </citation>
    <scope>NUCLEOTIDE SEQUENCE [LARGE SCALE GENOMIC DNA]</scope>
    <source>
        <strain evidence="2 3">KCTC 42119</strain>
    </source>
</reference>
<organism evidence="2 3">
    <name type="scientific">Aliisedimentitalea scapharcae</name>
    <dbReference type="NCBI Taxonomy" id="1524259"/>
    <lineage>
        <taxon>Bacteria</taxon>
        <taxon>Pseudomonadati</taxon>
        <taxon>Pseudomonadota</taxon>
        <taxon>Alphaproteobacteria</taxon>
        <taxon>Rhodobacterales</taxon>
        <taxon>Roseobacteraceae</taxon>
        <taxon>Aliisedimentitalea</taxon>
    </lineage>
</organism>
<proteinExistence type="predicted"/>
<accession>A0ABZ2XMR8</accession>
<dbReference type="Pfam" id="PF12625">
    <property type="entry name" value="Arabinose_bd"/>
    <property type="match status" value="1"/>
</dbReference>
<dbReference type="InterPro" id="IPR032687">
    <property type="entry name" value="AraC-type_N"/>
</dbReference>
<name>A0ABZ2XMR8_9RHOB</name>
<evidence type="ECO:0000313" key="3">
    <source>
        <dbReference type="Proteomes" id="UP001623232"/>
    </source>
</evidence>